<accession>A0A6A6DKK5</accession>
<dbReference type="GO" id="GO:0006529">
    <property type="term" value="P:asparagine biosynthetic process"/>
    <property type="evidence" value="ECO:0007669"/>
    <property type="project" value="UniProtKB-KW"/>
</dbReference>
<evidence type="ECO:0000256" key="13">
    <source>
        <dbReference type="PIRSR" id="PIRSR001589-3"/>
    </source>
</evidence>
<feature type="binding site" evidence="12">
    <location>
        <begin position="383"/>
        <end position="384"/>
    </location>
    <ligand>
        <name>ATP</name>
        <dbReference type="ChEBI" id="CHEBI:30616"/>
    </ligand>
</feature>
<feature type="domain" description="Glutamine amidotransferase type-2" evidence="14">
    <location>
        <begin position="2"/>
        <end position="187"/>
    </location>
</feature>
<gene>
    <name evidence="15" type="ORF">K469DRAFT_718594</name>
</gene>
<evidence type="ECO:0000256" key="9">
    <source>
        <dbReference type="ARBA" id="ARBA00048741"/>
    </source>
</evidence>
<evidence type="ECO:0000256" key="8">
    <source>
        <dbReference type="ARBA" id="ARBA00029440"/>
    </source>
</evidence>
<evidence type="ECO:0000256" key="12">
    <source>
        <dbReference type="PIRSR" id="PIRSR001589-2"/>
    </source>
</evidence>
<dbReference type="CDD" id="cd01991">
    <property type="entry name" value="Asn_synthase_B_C"/>
    <property type="match status" value="1"/>
</dbReference>
<feature type="site" description="Important for beta-aspartyl-AMP intermediate formation" evidence="13">
    <location>
        <position position="385"/>
    </location>
</feature>
<dbReference type="Pfam" id="PF00733">
    <property type="entry name" value="Asn_synthase"/>
    <property type="match status" value="1"/>
</dbReference>
<feature type="binding site" evidence="12">
    <location>
        <position position="98"/>
    </location>
    <ligand>
        <name>L-glutamine</name>
        <dbReference type="ChEBI" id="CHEBI:58359"/>
    </ligand>
</feature>
<comment type="catalytic activity">
    <reaction evidence="9">
        <text>L-aspartate + L-glutamine + ATP + H2O = L-asparagine + L-glutamate + AMP + diphosphate + H(+)</text>
        <dbReference type="Rhea" id="RHEA:12228"/>
        <dbReference type="ChEBI" id="CHEBI:15377"/>
        <dbReference type="ChEBI" id="CHEBI:15378"/>
        <dbReference type="ChEBI" id="CHEBI:29985"/>
        <dbReference type="ChEBI" id="CHEBI:29991"/>
        <dbReference type="ChEBI" id="CHEBI:30616"/>
        <dbReference type="ChEBI" id="CHEBI:33019"/>
        <dbReference type="ChEBI" id="CHEBI:58048"/>
        <dbReference type="ChEBI" id="CHEBI:58359"/>
        <dbReference type="ChEBI" id="CHEBI:456215"/>
        <dbReference type="EC" id="6.3.5.4"/>
    </reaction>
</comment>
<dbReference type="SUPFAM" id="SSF56235">
    <property type="entry name" value="N-terminal nucleophile aminohydrolases (Ntn hydrolases)"/>
    <property type="match status" value="1"/>
</dbReference>
<keyword evidence="6 11" id="KW-0061">Asparagine biosynthesis</keyword>
<name>A0A6A6DKK5_9PEZI</name>
<dbReference type="InterPro" id="IPR050795">
    <property type="entry name" value="Asn_Synthetase"/>
</dbReference>
<dbReference type="Pfam" id="PF13537">
    <property type="entry name" value="GATase_7"/>
    <property type="match status" value="1"/>
</dbReference>
<dbReference type="InterPro" id="IPR006426">
    <property type="entry name" value="Asn_synth_AEB"/>
</dbReference>
<dbReference type="GO" id="GO:0005524">
    <property type="term" value="F:ATP binding"/>
    <property type="evidence" value="ECO:0007669"/>
    <property type="project" value="UniProtKB-KW"/>
</dbReference>
<evidence type="ECO:0000256" key="10">
    <source>
        <dbReference type="PIRNR" id="PIRNR001589"/>
    </source>
</evidence>
<keyword evidence="2" id="KW-0436">Ligase</keyword>
<protein>
    <recommendedName>
        <fullName evidence="1">asparagine synthase (glutamine-hydrolyzing)</fullName>
        <ecNumber evidence="1">6.3.5.4</ecNumber>
    </recommendedName>
</protein>
<dbReference type="InterPro" id="IPR033738">
    <property type="entry name" value="AsnB_N"/>
</dbReference>
<dbReference type="InterPro" id="IPR014729">
    <property type="entry name" value="Rossmann-like_a/b/a_fold"/>
</dbReference>
<dbReference type="SUPFAM" id="SSF52402">
    <property type="entry name" value="Adenine nucleotide alpha hydrolases-like"/>
    <property type="match status" value="1"/>
</dbReference>
<dbReference type="Gene3D" id="3.60.20.10">
    <property type="entry name" value="Glutamine Phosphoribosylpyrophosphate, subunit 1, domain 1"/>
    <property type="match status" value="1"/>
</dbReference>
<proteinExistence type="predicted"/>
<dbReference type="InterPro" id="IPR017932">
    <property type="entry name" value="GATase_2_dom"/>
</dbReference>
<dbReference type="GO" id="GO:0004066">
    <property type="term" value="F:asparagine synthase (glutamine-hydrolyzing) activity"/>
    <property type="evidence" value="ECO:0007669"/>
    <property type="project" value="UniProtKB-EC"/>
</dbReference>
<dbReference type="PIRSF" id="PIRSF001589">
    <property type="entry name" value="Asn_synthetase_glu-h"/>
    <property type="match status" value="1"/>
</dbReference>
<evidence type="ECO:0000256" key="2">
    <source>
        <dbReference type="ARBA" id="ARBA00022598"/>
    </source>
</evidence>
<dbReference type="EC" id="6.3.5.4" evidence="1"/>
<dbReference type="PANTHER" id="PTHR11772:SF2">
    <property type="entry name" value="ASPARAGINE SYNTHETASE [GLUTAMINE-HYDROLYZING]"/>
    <property type="match status" value="1"/>
</dbReference>
<keyword evidence="4 10" id="KW-0547">Nucleotide-binding</keyword>
<dbReference type="Proteomes" id="UP000800200">
    <property type="component" value="Unassembled WGS sequence"/>
</dbReference>
<keyword evidence="7 11" id="KW-0315">Glutamine amidotransferase</keyword>
<feature type="binding site" evidence="12">
    <location>
        <position position="309"/>
    </location>
    <ligand>
        <name>ATP</name>
        <dbReference type="ChEBI" id="CHEBI:30616"/>
    </ligand>
</feature>
<dbReference type="EMBL" id="ML994678">
    <property type="protein sequence ID" value="KAF2178106.1"/>
    <property type="molecule type" value="Genomic_DNA"/>
</dbReference>
<evidence type="ECO:0000256" key="4">
    <source>
        <dbReference type="ARBA" id="ARBA00022741"/>
    </source>
</evidence>
<keyword evidence="3 11" id="KW-0028">Amino-acid biosynthesis</keyword>
<dbReference type="OrthoDB" id="409189at2759"/>
<dbReference type="InterPro" id="IPR001962">
    <property type="entry name" value="Asn_synthase"/>
</dbReference>
<dbReference type="FunFam" id="3.60.20.10:FF:000050">
    <property type="entry name" value="Asparagine synthetase 2"/>
    <property type="match status" value="1"/>
</dbReference>
<reference evidence="15" key="1">
    <citation type="journal article" date="2020" name="Stud. Mycol.">
        <title>101 Dothideomycetes genomes: a test case for predicting lifestyles and emergence of pathogens.</title>
        <authorList>
            <person name="Haridas S."/>
            <person name="Albert R."/>
            <person name="Binder M."/>
            <person name="Bloem J."/>
            <person name="Labutti K."/>
            <person name="Salamov A."/>
            <person name="Andreopoulos B."/>
            <person name="Baker S."/>
            <person name="Barry K."/>
            <person name="Bills G."/>
            <person name="Bluhm B."/>
            <person name="Cannon C."/>
            <person name="Castanera R."/>
            <person name="Culley D."/>
            <person name="Daum C."/>
            <person name="Ezra D."/>
            <person name="Gonzalez J."/>
            <person name="Henrissat B."/>
            <person name="Kuo A."/>
            <person name="Liang C."/>
            <person name="Lipzen A."/>
            <person name="Lutzoni F."/>
            <person name="Magnuson J."/>
            <person name="Mondo S."/>
            <person name="Nolan M."/>
            <person name="Ohm R."/>
            <person name="Pangilinan J."/>
            <person name="Park H.-J."/>
            <person name="Ramirez L."/>
            <person name="Alfaro M."/>
            <person name="Sun H."/>
            <person name="Tritt A."/>
            <person name="Yoshinaga Y."/>
            <person name="Zwiers L.-H."/>
            <person name="Turgeon B."/>
            <person name="Goodwin S."/>
            <person name="Spatafora J."/>
            <person name="Crous P."/>
            <person name="Grigoriev I."/>
        </authorList>
    </citation>
    <scope>NUCLEOTIDE SEQUENCE</scope>
    <source>
        <strain evidence="15">CBS 207.26</strain>
    </source>
</reference>
<dbReference type="GO" id="GO:0005829">
    <property type="term" value="C:cytosol"/>
    <property type="evidence" value="ECO:0007669"/>
    <property type="project" value="TreeGrafter"/>
</dbReference>
<evidence type="ECO:0000256" key="6">
    <source>
        <dbReference type="ARBA" id="ARBA00022888"/>
    </source>
</evidence>
<feature type="active site" description="For GATase activity" evidence="11">
    <location>
        <position position="2"/>
    </location>
</feature>
<dbReference type="InterPro" id="IPR029055">
    <property type="entry name" value="Ntn_hydrolases_N"/>
</dbReference>
<feature type="binding site" evidence="12">
    <location>
        <position position="235"/>
    </location>
    <ligand>
        <name>ATP</name>
        <dbReference type="ChEBI" id="CHEBI:30616"/>
    </ligand>
</feature>
<evidence type="ECO:0000256" key="11">
    <source>
        <dbReference type="PIRSR" id="PIRSR001589-1"/>
    </source>
</evidence>
<evidence type="ECO:0000259" key="14">
    <source>
        <dbReference type="PROSITE" id="PS51278"/>
    </source>
</evidence>
<evidence type="ECO:0000256" key="1">
    <source>
        <dbReference type="ARBA" id="ARBA00012737"/>
    </source>
</evidence>
<evidence type="ECO:0000313" key="16">
    <source>
        <dbReference type="Proteomes" id="UP000800200"/>
    </source>
</evidence>
<dbReference type="PANTHER" id="PTHR11772">
    <property type="entry name" value="ASPARAGINE SYNTHETASE"/>
    <property type="match status" value="1"/>
</dbReference>
<dbReference type="CDD" id="cd00712">
    <property type="entry name" value="AsnB"/>
    <property type="match status" value="1"/>
</dbReference>
<evidence type="ECO:0000313" key="15">
    <source>
        <dbReference type="EMBL" id="KAF2178106.1"/>
    </source>
</evidence>
<evidence type="ECO:0000256" key="7">
    <source>
        <dbReference type="ARBA" id="ARBA00022962"/>
    </source>
</evidence>
<dbReference type="AlphaFoldDB" id="A0A6A6DKK5"/>
<dbReference type="PROSITE" id="PS51278">
    <property type="entry name" value="GATASE_TYPE_2"/>
    <property type="match status" value="1"/>
</dbReference>
<evidence type="ECO:0000256" key="5">
    <source>
        <dbReference type="ARBA" id="ARBA00022840"/>
    </source>
</evidence>
<comment type="pathway">
    <text evidence="8">Amino-acid biosynthesis.</text>
</comment>
<organism evidence="15 16">
    <name type="scientific">Zopfia rhizophila CBS 207.26</name>
    <dbReference type="NCBI Taxonomy" id="1314779"/>
    <lineage>
        <taxon>Eukaryota</taxon>
        <taxon>Fungi</taxon>
        <taxon>Dikarya</taxon>
        <taxon>Ascomycota</taxon>
        <taxon>Pezizomycotina</taxon>
        <taxon>Dothideomycetes</taxon>
        <taxon>Dothideomycetes incertae sedis</taxon>
        <taxon>Zopfiaceae</taxon>
        <taxon>Zopfia</taxon>
    </lineage>
</organism>
<keyword evidence="16" id="KW-1185">Reference proteome</keyword>
<evidence type="ECO:0000256" key="3">
    <source>
        <dbReference type="ARBA" id="ARBA00022605"/>
    </source>
</evidence>
<dbReference type="Gene3D" id="3.40.50.620">
    <property type="entry name" value="HUPs"/>
    <property type="match status" value="1"/>
</dbReference>
<keyword evidence="5 10" id="KW-0067">ATP-binding</keyword>
<sequence length="594" mass="66257">MCGIFACHCHPDVQKFKPTALKMGKAVRHRGPDWSGNWVANNTILVHERLSIVGVDSGAQPLVNGEGTVSLAVNGEIYNHRILRKSLKKPYNFKTHSDCEVIIPLYLEHDLDTPRHLDGMFSWVLHDKVQDRVIAARDPIGITTFYLGRSSKTPGAVYFASELKCLHPVCDDIISFPPGHVYDSKTDKLTRYFDPKWLVESSNIPAAPVEYKALRTALENSVRKRLMAEVPYGVLLSGGLDSSLVASIAQRETLRLNELAEKRANGVNGINGTNGVEADGHGAGRLVGIDDSNELATVQVLPQLHSFSIGLPNAPDALAAQEVADFLGTKHHTFTFTIEDGLNALSDVIYHLESYDVTTIRASTPMFLLSRKIKALGVKMVLSGEGSDEIFGGYLYFHAAPDKAAFHEETIRRVKNLHLADCLRANKSTSAWGVEARVPFLDKAFLNVAMNVDPAEKMITKDRIEKYILRKAFDTSDEPDTMPYLPDKILWRQKEQFSDGVGYGWIDALKDNAELHVTDEMMKNPKPEWGDDVPDSKEAYWYRCMFDEHFPPYCASTVMRWTPTWSKGTDPSGRAIAIHNQKYEGKGTMPEEPV</sequence>